<dbReference type="AlphaFoldDB" id="A0A0E9RFI9"/>
<keyword evidence="1" id="KW-0812">Transmembrane</keyword>
<organism evidence="2">
    <name type="scientific">Anguilla anguilla</name>
    <name type="common">European freshwater eel</name>
    <name type="synonym">Muraena anguilla</name>
    <dbReference type="NCBI Taxonomy" id="7936"/>
    <lineage>
        <taxon>Eukaryota</taxon>
        <taxon>Metazoa</taxon>
        <taxon>Chordata</taxon>
        <taxon>Craniata</taxon>
        <taxon>Vertebrata</taxon>
        <taxon>Euteleostomi</taxon>
        <taxon>Actinopterygii</taxon>
        <taxon>Neopterygii</taxon>
        <taxon>Teleostei</taxon>
        <taxon>Anguilliformes</taxon>
        <taxon>Anguillidae</taxon>
        <taxon>Anguilla</taxon>
    </lineage>
</organism>
<keyword evidence="1" id="KW-0472">Membrane</keyword>
<evidence type="ECO:0000256" key="1">
    <source>
        <dbReference type="SAM" id="Phobius"/>
    </source>
</evidence>
<protein>
    <submittedName>
        <fullName evidence="2">Uncharacterized protein</fullName>
    </submittedName>
</protein>
<evidence type="ECO:0000313" key="2">
    <source>
        <dbReference type="EMBL" id="JAH27225.1"/>
    </source>
</evidence>
<keyword evidence="1" id="KW-1133">Transmembrane helix</keyword>
<feature type="transmembrane region" description="Helical" evidence="1">
    <location>
        <begin position="37"/>
        <end position="57"/>
    </location>
</feature>
<reference evidence="2" key="1">
    <citation type="submission" date="2014-11" db="EMBL/GenBank/DDBJ databases">
        <authorList>
            <person name="Amaro Gonzalez C."/>
        </authorList>
    </citation>
    <scope>NUCLEOTIDE SEQUENCE</scope>
</reference>
<name>A0A0E9RFI9_ANGAN</name>
<reference evidence="2" key="2">
    <citation type="journal article" date="2015" name="Fish Shellfish Immunol.">
        <title>Early steps in the European eel (Anguilla anguilla)-Vibrio vulnificus interaction in the gills: Role of the RtxA13 toxin.</title>
        <authorList>
            <person name="Callol A."/>
            <person name="Pajuelo D."/>
            <person name="Ebbesson L."/>
            <person name="Teles M."/>
            <person name="MacKenzie S."/>
            <person name="Amaro C."/>
        </authorList>
    </citation>
    <scope>NUCLEOTIDE SEQUENCE</scope>
</reference>
<accession>A0A0E9RFI9</accession>
<sequence>MCAAQRSQIRANIGMNSHAAMTQIILNTGTWEIKCRGFWMINTTLLCCVTSLVFVNFN</sequence>
<proteinExistence type="predicted"/>
<dbReference type="EMBL" id="GBXM01081352">
    <property type="protein sequence ID" value="JAH27225.1"/>
    <property type="molecule type" value="Transcribed_RNA"/>
</dbReference>